<gene>
    <name evidence="2" type="ORF">I553_5860</name>
</gene>
<feature type="region of interest" description="Disordered" evidence="1">
    <location>
        <begin position="67"/>
        <end position="96"/>
    </location>
</feature>
<organism evidence="2">
    <name type="scientific">Mycobacterium xenopi 4042</name>
    <dbReference type="NCBI Taxonomy" id="1299334"/>
    <lineage>
        <taxon>Bacteria</taxon>
        <taxon>Bacillati</taxon>
        <taxon>Actinomycetota</taxon>
        <taxon>Actinomycetes</taxon>
        <taxon>Mycobacteriales</taxon>
        <taxon>Mycobacteriaceae</taxon>
        <taxon>Mycobacterium</taxon>
    </lineage>
</organism>
<feature type="region of interest" description="Disordered" evidence="1">
    <location>
        <begin position="1"/>
        <end position="22"/>
    </location>
</feature>
<dbReference type="Pfam" id="PF13368">
    <property type="entry name" value="Toprim_C_rpt"/>
    <property type="match status" value="1"/>
</dbReference>
<evidence type="ECO:0000313" key="2">
    <source>
        <dbReference type="EMBL" id="EUA23197.1"/>
    </source>
</evidence>
<dbReference type="GO" id="GO:0016853">
    <property type="term" value="F:isomerase activity"/>
    <property type="evidence" value="ECO:0007669"/>
    <property type="project" value="UniProtKB-KW"/>
</dbReference>
<proteinExistence type="predicted"/>
<protein>
    <submittedName>
        <fullName evidence="2">Topoisomerase family protein</fullName>
    </submittedName>
</protein>
<dbReference type="EMBL" id="JAOB01000069">
    <property type="protein sequence ID" value="EUA23197.1"/>
    <property type="molecule type" value="Genomic_DNA"/>
</dbReference>
<dbReference type="AlphaFoldDB" id="X7ZU81"/>
<accession>X7ZU81</accession>
<feature type="compositionally biased region" description="Basic residues" evidence="1">
    <location>
        <begin position="84"/>
        <end position="95"/>
    </location>
</feature>
<dbReference type="PATRIC" id="fig|1299334.3.peg.7794"/>
<evidence type="ECO:0000256" key="1">
    <source>
        <dbReference type="SAM" id="MobiDB-lite"/>
    </source>
</evidence>
<keyword evidence="2" id="KW-0413">Isomerase</keyword>
<reference evidence="2" key="1">
    <citation type="submission" date="2014-01" db="EMBL/GenBank/DDBJ databases">
        <authorList>
            <person name="Brown-Elliot B."/>
            <person name="Wallace R."/>
            <person name="Lenaerts A."/>
            <person name="Ordway D."/>
            <person name="DeGroote M.A."/>
            <person name="Parker T."/>
            <person name="Sizemore C."/>
            <person name="Tallon L.J."/>
            <person name="Sadzewicz L.K."/>
            <person name="Sengamalay N."/>
            <person name="Fraser C.M."/>
            <person name="Hine E."/>
            <person name="Shefchek K.A."/>
            <person name="Das S.P."/>
            <person name="Tettelin H."/>
        </authorList>
    </citation>
    <scope>NUCLEOTIDE SEQUENCE [LARGE SCALE GENOMIC DNA]</scope>
    <source>
        <strain evidence="2">4042</strain>
    </source>
</reference>
<comment type="caution">
    <text evidence="2">The sequence shown here is derived from an EMBL/GenBank/DDBJ whole genome shotgun (WGS) entry which is preliminary data.</text>
</comment>
<name>X7ZU81_MYCXE</name>
<dbReference type="InterPro" id="IPR025589">
    <property type="entry name" value="Toprim_C_rpt"/>
</dbReference>
<sequence>MERMVAGDDGEPTPQRANLNDTLAPDELTLEVAEELFATPQEGRVLGVDPETGYQIVAKDGRYGPYVTEVLPEEPDDDGAADRKGKKPARPKPVPRRYCAAWTCRPSPSMTR</sequence>